<protein>
    <submittedName>
        <fullName evidence="9">Response regulator</fullName>
    </submittedName>
</protein>
<keyword evidence="5" id="KW-0804">Transcription</keyword>
<evidence type="ECO:0000313" key="9">
    <source>
        <dbReference type="EMBL" id="KAB0266856.1"/>
    </source>
</evidence>
<evidence type="ECO:0000313" key="10">
    <source>
        <dbReference type="Proteomes" id="UP000325684"/>
    </source>
</evidence>
<dbReference type="Gene3D" id="1.10.10.10">
    <property type="entry name" value="Winged helix-like DNA-binding domain superfamily/Winged helix DNA-binding domain"/>
    <property type="match status" value="1"/>
</dbReference>
<keyword evidence="1 6" id="KW-0597">Phosphoprotein</keyword>
<comment type="caution">
    <text evidence="9">The sequence shown here is derived from an EMBL/GenBank/DDBJ whole genome shotgun (WGS) entry which is preliminary data.</text>
</comment>
<dbReference type="InterPro" id="IPR036388">
    <property type="entry name" value="WH-like_DNA-bd_sf"/>
</dbReference>
<dbReference type="InterPro" id="IPR011006">
    <property type="entry name" value="CheY-like_superfamily"/>
</dbReference>
<evidence type="ECO:0000256" key="5">
    <source>
        <dbReference type="ARBA" id="ARBA00023163"/>
    </source>
</evidence>
<evidence type="ECO:0000256" key="6">
    <source>
        <dbReference type="PROSITE-ProRule" id="PRU00169"/>
    </source>
</evidence>
<dbReference type="Pfam" id="PF00196">
    <property type="entry name" value="GerE"/>
    <property type="match status" value="1"/>
</dbReference>
<dbReference type="InterPro" id="IPR016032">
    <property type="entry name" value="Sig_transdc_resp-reg_C-effctor"/>
</dbReference>
<dbReference type="SUPFAM" id="SSF52172">
    <property type="entry name" value="CheY-like"/>
    <property type="match status" value="1"/>
</dbReference>
<gene>
    <name evidence="9" type="ORF">FEZ63_12260</name>
</gene>
<dbReference type="PANTHER" id="PTHR44688:SF16">
    <property type="entry name" value="DNA-BINDING TRANSCRIPTIONAL ACTIVATOR DEVR_DOSR"/>
    <property type="match status" value="1"/>
</dbReference>
<name>A0A5N3PAT3_9HYPH</name>
<dbReference type="CDD" id="cd06170">
    <property type="entry name" value="LuxR_C_like"/>
    <property type="match status" value="1"/>
</dbReference>
<dbReference type="Gene3D" id="3.40.50.2300">
    <property type="match status" value="1"/>
</dbReference>
<dbReference type="PROSITE" id="PS50110">
    <property type="entry name" value="RESPONSE_REGULATORY"/>
    <property type="match status" value="1"/>
</dbReference>
<dbReference type="SUPFAM" id="SSF46894">
    <property type="entry name" value="C-terminal effector domain of the bipartite response regulators"/>
    <property type="match status" value="1"/>
</dbReference>
<dbReference type="PANTHER" id="PTHR44688">
    <property type="entry name" value="DNA-BINDING TRANSCRIPTIONAL ACTIVATOR DEVR_DOSR"/>
    <property type="match status" value="1"/>
</dbReference>
<reference evidence="9 10" key="1">
    <citation type="journal article" date="2019" name="Microorganisms">
        <title>Genome Insights into the Novel Species Microvirga brassicacearum, a Rapeseed Endophyte with Biotechnological Potential.</title>
        <authorList>
            <person name="Jimenez-Gomez A."/>
            <person name="Saati-Santamaria Z."/>
            <person name="Igual J.M."/>
            <person name="Rivas R."/>
            <person name="Mateos P.F."/>
            <person name="Garcia-Fraile P."/>
        </authorList>
    </citation>
    <scope>NUCLEOTIDE SEQUENCE [LARGE SCALE GENOMIC DNA]</scope>
    <source>
        <strain evidence="9 10">CDVBN77</strain>
    </source>
</reference>
<evidence type="ECO:0000259" key="8">
    <source>
        <dbReference type="PROSITE" id="PS50110"/>
    </source>
</evidence>
<evidence type="ECO:0000256" key="2">
    <source>
        <dbReference type="ARBA" id="ARBA00023012"/>
    </source>
</evidence>
<dbReference type="EMBL" id="VCMV01000015">
    <property type="protein sequence ID" value="KAB0266856.1"/>
    <property type="molecule type" value="Genomic_DNA"/>
</dbReference>
<dbReference type="Pfam" id="PF00072">
    <property type="entry name" value="Response_reg"/>
    <property type="match status" value="1"/>
</dbReference>
<organism evidence="9 10">
    <name type="scientific">Microvirga brassicacearum</name>
    <dbReference type="NCBI Taxonomy" id="2580413"/>
    <lineage>
        <taxon>Bacteria</taxon>
        <taxon>Pseudomonadati</taxon>
        <taxon>Pseudomonadota</taxon>
        <taxon>Alphaproteobacteria</taxon>
        <taxon>Hyphomicrobiales</taxon>
        <taxon>Methylobacteriaceae</taxon>
        <taxon>Microvirga</taxon>
    </lineage>
</organism>
<dbReference type="FunFam" id="3.40.50.2300:FF:000018">
    <property type="entry name" value="DNA-binding transcriptional regulator NtrC"/>
    <property type="match status" value="1"/>
</dbReference>
<evidence type="ECO:0000259" key="7">
    <source>
        <dbReference type="PROSITE" id="PS50043"/>
    </source>
</evidence>
<sequence length="211" mass="22802">MPSEAVVHVVDDDVAVRKSLAFLLASDDLLVRLHESASAFLEDVKDVEAGCIVTDVRMPGIDGIEFLRRLRERGTTLPVIVMTGHADVPLAVEAMKEGAVDFIEKPFGDEVFLAAVRSALQQHARSAHQGAHVLEAQARLQSLSVRERQVLDGLVAGQANKAIAHQLGISPRTVEIYRANLMGKMEANSLSELVRMALLVEGSYGPGSSTR</sequence>
<dbReference type="PROSITE" id="PS00622">
    <property type="entry name" value="HTH_LUXR_1"/>
    <property type="match status" value="1"/>
</dbReference>
<dbReference type="PROSITE" id="PS50043">
    <property type="entry name" value="HTH_LUXR_2"/>
    <property type="match status" value="1"/>
</dbReference>
<dbReference type="CDD" id="cd17537">
    <property type="entry name" value="REC_FixJ"/>
    <property type="match status" value="1"/>
</dbReference>
<dbReference type="AlphaFoldDB" id="A0A5N3PAT3"/>
<dbReference type="RefSeq" id="WP_150944778.1">
    <property type="nucleotide sequence ID" value="NZ_VCMV01000015.1"/>
</dbReference>
<feature type="modified residue" description="4-aspartylphosphate" evidence="6">
    <location>
        <position position="55"/>
    </location>
</feature>
<evidence type="ECO:0000256" key="3">
    <source>
        <dbReference type="ARBA" id="ARBA00023015"/>
    </source>
</evidence>
<feature type="domain" description="HTH luxR-type" evidence="7">
    <location>
        <begin position="136"/>
        <end position="201"/>
    </location>
</feature>
<dbReference type="NCBIfam" id="NF006900">
    <property type="entry name" value="PRK09390.1"/>
    <property type="match status" value="1"/>
</dbReference>
<dbReference type="SMART" id="SM00421">
    <property type="entry name" value="HTH_LUXR"/>
    <property type="match status" value="1"/>
</dbReference>
<feature type="domain" description="Response regulatory" evidence="8">
    <location>
        <begin position="6"/>
        <end position="120"/>
    </location>
</feature>
<dbReference type="OrthoDB" id="9782655at2"/>
<dbReference type="GO" id="GO:0000160">
    <property type="term" value="P:phosphorelay signal transduction system"/>
    <property type="evidence" value="ECO:0007669"/>
    <property type="project" value="UniProtKB-KW"/>
</dbReference>
<keyword evidence="4" id="KW-0238">DNA-binding</keyword>
<keyword evidence="10" id="KW-1185">Reference proteome</keyword>
<keyword evidence="3" id="KW-0805">Transcription regulation</keyword>
<dbReference type="GO" id="GO:0003677">
    <property type="term" value="F:DNA binding"/>
    <property type="evidence" value="ECO:0007669"/>
    <property type="project" value="UniProtKB-KW"/>
</dbReference>
<keyword evidence="2" id="KW-0902">Two-component regulatory system</keyword>
<proteinExistence type="predicted"/>
<dbReference type="PRINTS" id="PR00038">
    <property type="entry name" value="HTHLUXR"/>
</dbReference>
<dbReference type="Proteomes" id="UP000325684">
    <property type="component" value="Unassembled WGS sequence"/>
</dbReference>
<evidence type="ECO:0000256" key="1">
    <source>
        <dbReference type="ARBA" id="ARBA00022553"/>
    </source>
</evidence>
<dbReference type="SMART" id="SM00448">
    <property type="entry name" value="REC"/>
    <property type="match status" value="1"/>
</dbReference>
<evidence type="ECO:0000256" key="4">
    <source>
        <dbReference type="ARBA" id="ARBA00023125"/>
    </source>
</evidence>
<accession>A0A5N3PAT3</accession>
<dbReference type="InterPro" id="IPR000792">
    <property type="entry name" value="Tscrpt_reg_LuxR_C"/>
</dbReference>
<dbReference type="InterPro" id="IPR001789">
    <property type="entry name" value="Sig_transdc_resp-reg_receiver"/>
</dbReference>
<dbReference type="GO" id="GO:0006355">
    <property type="term" value="P:regulation of DNA-templated transcription"/>
    <property type="evidence" value="ECO:0007669"/>
    <property type="project" value="InterPro"/>
</dbReference>